<evidence type="ECO:0000313" key="2">
    <source>
        <dbReference type="EMBL" id="PRY80309.1"/>
    </source>
</evidence>
<evidence type="ECO:0000259" key="1">
    <source>
        <dbReference type="Pfam" id="PF09994"/>
    </source>
</evidence>
<proteinExistence type="predicted"/>
<sequence>MKRIAIFCDGTWNRHDAEHPTNVVRLAQAVKHTATDGHKQEVFYVLGVGTGRGSNKVARWLDRTLGGAMGIGMVENIEDAYRGLVFAYEPGDEIYIFGFSRGAYTARSLAGLIRSCGIPPRQNVHRLGEAMARYRSRDKNTHPDDPESFLFRSDFAPYTATSKAEWNWRLKTRPHLCVNLGINYLGVWDTVGALGVPGHWITAKLFNKKHQFHDAHLSSMVKSARHAVAIDERRKTFPPAMWSEKLDVMNRAALGLDADVSLDPKSRTEWAYRQEWFPGDHGSVGGGGDRVGLSSFACDWIAEGAGRAGLEMDSTVLERVRETRNIREPLINQTRIGLMKKAMLWSAIDRDGPTRVEDVSQITLDRIACDKDYKPKTLAKVMTKLQEQITSDDLLPPD</sequence>
<keyword evidence="3" id="KW-1185">Reference proteome</keyword>
<dbReference type="Pfam" id="PF09994">
    <property type="entry name" value="T6SS_Tle1-like_cat"/>
    <property type="match status" value="1"/>
</dbReference>
<dbReference type="PANTHER" id="PTHR33840">
    <property type="match status" value="1"/>
</dbReference>
<dbReference type="EMBL" id="PVTP01000001">
    <property type="protein sequence ID" value="PRY80309.1"/>
    <property type="molecule type" value="Genomic_DNA"/>
</dbReference>
<dbReference type="Proteomes" id="UP000238007">
    <property type="component" value="Unassembled WGS sequence"/>
</dbReference>
<comment type="caution">
    <text evidence="2">The sequence shown here is derived from an EMBL/GenBank/DDBJ whole genome shotgun (WGS) entry which is preliminary data.</text>
</comment>
<protein>
    <submittedName>
        <fullName evidence="2">Uncharacterized protein (DUF2235 family)</fullName>
    </submittedName>
</protein>
<reference evidence="2 3" key="1">
    <citation type="submission" date="2018-03" db="EMBL/GenBank/DDBJ databases">
        <title>Genomic Encyclopedia of Archaeal and Bacterial Type Strains, Phase II (KMG-II): from individual species to whole genera.</title>
        <authorList>
            <person name="Goeker M."/>
        </authorList>
    </citation>
    <scope>NUCLEOTIDE SEQUENCE [LARGE SCALE GENOMIC DNA]</scope>
    <source>
        <strain evidence="2 3">DSM 101533</strain>
    </source>
</reference>
<name>A0A2T0W4C0_9RHOB</name>
<accession>A0A2T0W4C0</accession>
<gene>
    <name evidence="2" type="ORF">CLV80_101160</name>
</gene>
<feature type="domain" description="T6SS Phospholipase effector Tle1-like catalytic" evidence="1">
    <location>
        <begin position="2"/>
        <end position="302"/>
    </location>
</feature>
<dbReference type="InterPro" id="IPR018712">
    <property type="entry name" value="Tle1-like_cat"/>
</dbReference>
<dbReference type="PANTHER" id="PTHR33840:SF1">
    <property type="entry name" value="TLE1 PHOSPHOLIPASE DOMAIN-CONTAINING PROTEIN"/>
    <property type="match status" value="1"/>
</dbReference>
<dbReference type="RefSeq" id="WP_165793283.1">
    <property type="nucleotide sequence ID" value="NZ_PVTP01000001.1"/>
</dbReference>
<organism evidence="2 3">
    <name type="scientific">Yoonia maritima</name>
    <dbReference type="NCBI Taxonomy" id="1435347"/>
    <lineage>
        <taxon>Bacteria</taxon>
        <taxon>Pseudomonadati</taxon>
        <taxon>Pseudomonadota</taxon>
        <taxon>Alphaproteobacteria</taxon>
        <taxon>Rhodobacterales</taxon>
        <taxon>Paracoccaceae</taxon>
        <taxon>Yoonia</taxon>
    </lineage>
</organism>
<dbReference type="AlphaFoldDB" id="A0A2T0W4C0"/>
<evidence type="ECO:0000313" key="3">
    <source>
        <dbReference type="Proteomes" id="UP000238007"/>
    </source>
</evidence>